<proteinExistence type="predicted"/>
<comment type="caution">
    <text evidence="2">The sequence shown here is derived from an EMBL/GenBank/DDBJ whole genome shotgun (WGS) entry which is preliminary data.</text>
</comment>
<reference evidence="2 3" key="1">
    <citation type="submission" date="2021-08" db="EMBL/GenBank/DDBJ databases">
        <authorList>
            <person name="Peeters C."/>
        </authorList>
    </citation>
    <scope>NUCLEOTIDE SEQUENCE [LARGE SCALE GENOMIC DNA]</scope>
    <source>
        <strain evidence="2 3">LMG 21510</strain>
    </source>
</reference>
<name>A0ABM8WIG8_9BURK</name>
<dbReference type="Proteomes" id="UP000721236">
    <property type="component" value="Unassembled WGS sequence"/>
</dbReference>
<keyword evidence="3" id="KW-1185">Reference proteome</keyword>
<accession>A0ABM8WIG8</accession>
<feature type="region of interest" description="Disordered" evidence="1">
    <location>
        <begin position="178"/>
        <end position="211"/>
    </location>
</feature>
<sequence length="211" mass="22651">MAEEQARDARALLDAWRDSGADRLDPVRFGTMQALARRAEGYDGAVRRVLEDRLAALADAYRTTVARAAGTQAAADAEASAPGSAALADLVARMQGKPHGGEPDGLARLTDYFRDTWIQVRARRELRHSVERVPENAGPLNSSHLVQRALSLMGEVSPGYLQQFLTYVDALSSLERLQGTTSAPGKEPSQGSGAKKAARTRRPKDGARAGT</sequence>
<organism evidence="2 3">
    <name type="scientific">Cupriavidus respiraculi</name>
    <dbReference type="NCBI Taxonomy" id="195930"/>
    <lineage>
        <taxon>Bacteria</taxon>
        <taxon>Pseudomonadati</taxon>
        <taxon>Pseudomonadota</taxon>
        <taxon>Betaproteobacteria</taxon>
        <taxon>Burkholderiales</taxon>
        <taxon>Burkholderiaceae</taxon>
        <taxon>Cupriavidus</taxon>
    </lineage>
</organism>
<evidence type="ECO:0000313" key="3">
    <source>
        <dbReference type="Proteomes" id="UP000721236"/>
    </source>
</evidence>
<dbReference type="InterPro" id="IPR021549">
    <property type="entry name" value="DUF2894"/>
</dbReference>
<dbReference type="RefSeq" id="WP_224039654.1">
    <property type="nucleotide sequence ID" value="NZ_CAJZAH010000001.1"/>
</dbReference>
<dbReference type="EMBL" id="CAJZAH010000001">
    <property type="protein sequence ID" value="CAG9167191.1"/>
    <property type="molecule type" value="Genomic_DNA"/>
</dbReference>
<protein>
    <recommendedName>
        <fullName evidence="4">DUF2894 domain-containing protein</fullName>
    </recommendedName>
</protein>
<evidence type="ECO:0000313" key="2">
    <source>
        <dbReference type="EMBL" id="CAG9167191.1"/>
    </source>
</evidence>
<evidence type="ECO:0000256" key="1">
    <source>
        <dbReference type="SAM" id="MobiDB-lite"/>
    </source>
</evidence>
<dbReference type="Pfam" id="PF11445">
    <property type="entry name" value="DUF2894"/>
    <property type="match status" value="1"/>
</dbReference>
<evidence type="ECO:0008006" key="4">
    <source>
        <dbReference type="Google" id="ProtNLM"/>
    </source>
</evidence>
<gene>
    <name evidence="2" type="ORF">LMG21510_00682</name>
</gene>